<evidence type="ECO:0000256" key="1">
    <source>
        <dbReference type="SAM" id="Phobius"/>
    </source>
</evidence>
<sequence>MTTKKIAQLSLLSAACVVGRIIFQLIPNVQPMTAIFLFVVLYFGLRDALLVMTLSLLLSNLYFGIGPWMIGQWISFSLILILFWVVQTHLHLNQEKKWLTGSCFFLAGLFFGLFMTIFDSILYQLTNPFVYYIQGLSFDLFHATGNLVFFLLALPVIERFDRLNGRKK</sequence>
<keyword evidence="1" id="KW-0472">Membrane</keyword>
<accession>A0A377KPF3</accession>
<feature type="transmembrane region" description="Helical" evidence="1">
    <location>
        <begin position="98"/>
        <end position="123"/>
    </location>
</feature>
<dbReference type="Proteomes" id="UP000254070">
    <property type="component" value="Unassembled WGS sequence"/>
</dbReference>
<dbReference type="RefSeq" id="WP_115235696.1">
    <property type="nucleotide sequence ID" value="NZ_CABGIZ010000007.1"/>
</dbReference>
<reference evidence="2 3" key="1">
    <citation type="submission" date="2018-06" db="EMBL/GenBank/DDBJ databases">
        <authorList>
            <consortium name="Pathogen Informatics"/>
            <person name="Doyle S."/>
        </authorList>
    </citation>
    <scope>NUCLEOTIDE SEQUENCE [LARGE SCALE GENOMIC DNA]</scope>
    <source>
        <strain evidence="2 3">NCTC8129</strain>
    </source>
</reference>
<protein>
    <submittedName>
        <fullName evidence="2">Integral membrane protein</fullName>
    </submittedName>
</protein>
<dbReference type="Gene3D" id="1.10.1760.20">
    <property type="match status" value="1"/>
</dbReference>
<organism evidence="2 3">
    <name type="scientific">Enterococcus durans</name>
    <dbReference type="NCBI Taxonomy" id="53345"/>
    <lineage>
        <taxon>Bacteria</taxon>
        <taxon>Bacillati</taxon>
        <taxon>Bacillota</taxon>
        <taxon>Bacilli</taxon>
        <taxon>Lactobacillales</taxon>
        <taxon>Enterococcaceae</taxon>
        <taxon>Enterococcus</taxon>
    </lineage>
</organism>
<dbReference type="PROSITE" id="PS51257">
    <property type="entry name" value="PROKAR_LIPOPROTEIN"/>
    <property type="match status" value="1"/>
</dbReference>
<keyword evidence="1" id="KW-1133">Transmembrane helix</keyword>
<evidence type="ECO:0000313" key="2">
    <source>
        <dbReference type="EMBL" id="STP30244.1"/>
    </source>
</evidence>
<gene>
    <name evidence="2" type="ORF">NCTC8129_02484</name>
</gene>
<evidence type="ECO:0000313" key="3">
    <source>
        <dbReference type="Proteomes" id="UP000254070"/>
    </source>
</evidence>
<feature type="transmembrane region" description="Helical" evidence="1">
    <location>
        <begin position="65"/>
        <end position="86"/>
    </location>
</feature>
<keyword evidence="1" id="KW-0812">Transmembrane</keyword>
<proteinExistence type="predicted"/>
<feature type="transmembrane region" description="Helical" evidence="1">
    <location>
        <begin position="129"/>
        <end position="157"/>
    </location>
</feature>
<dbReference type="AlphaFoldDB" id="A0A377KPF3"/>
<name>A0A377KPF3_9ENTE</name>
<dbReference type="EMBL" id="UGIF01000002">
    <property type="protein sequence ID" value="STP30244.1"/>
    <property type="molecule type" value="Genomic_DNA"/>
</dbReference>